<gene>
    <name evidence="3" type="ORF">V5799_020983</name>
</gene>
<dbReference type="EMBL" id="JARKHS020000013">
    <property type="protein sequence ID" value="KAK8789243.1"/>
    <property type="molecule type" value="Genomic_DNA"/>
</dbReference>
<keyword evidence="2" id="KW-1133">Transmembrane helix</keyword>
<proteinExistence type="predicted"/>
<sequence length="225" mass="24090">MEAASLVEEARRGTDAATTPDADEPRRGSPDKGCPALADNRDDDDRSPFDDVDLRDSSPESQEEEVSVRALRPSIYSSRFSAPWDASRSPLSSPVLSRKKQHVVLVPTHSSSSLPDRGSGGGDVSGVHQVAWRQQALWTSLVVTAIVTMVVGAAVALAITTAKSSRRSLALMRALRHWYAAANGTVSPLEYGRIPPAPPAKEAGPTSPPLSEAANDTRHFVLVFR</sequence>
<keyword evidence="2" id="KW-0812">Transmembrane</keyword>
<evidence type="ECO:0000313" key="3">
    <source>
        <dbReference type="EMBL" id="KAK8789243.1"/>
    </source>
</evidence>
<feature type="region of interest" description="Disordered" evidence="1">
    <location>
        <begin position="1"/>
        <end position="69"/>
    </location>
</feature>
<name>A0AAQ4FS95_AMBAM</name>
<reference evidence="3 4" key="1">
    <citation type="journal article" date="2023" name="Arcadia Sci">
        <title>De novo assembly of a long-read Amblyomma americanum tick genome.</title>
        <authorList>
            <person name="Chou S."/>
            <person name="Poskanzer K.E."/>
            <person name="Rollins M."/>
            <person name="Thuy-Boun P.S."/>
        </authorList>
    </citation>
    <scope>NUCLEOTIDE SEQUENCE [LARGE SCALE GENOMIC DNA]</scope>
    <source>
        <strain evidence="3">F_SG_1</strain>
        <tissue evidence="3">Salivary glands</tissue>
    </source>
</reference>
<dbReference type="AlphaFoldDB" id="A0AAQ4FS95"/>
<feature type="compositionally biased region" description="Basic and acidic residues" evidence="1">
    <location>
        <begin position="39"/>
        <end position="58"/>
    </location>
</feature>
<comment type="caution">
    <text evidence="3">The sequence shown here is derived from an EMBL/GenBank/DDBJ whole genome shotgun (WGS) entry which is preliminary data.</text>
</comment>
<evidence type="ECO:0000256" key="1">
    <source>
        <dbReference type="SAM" id="MobiDB-lite"/>
    </source>
</evidence>
<evidence type="ECO:0000313" key="4">
    <source>
        <dbReference type="Proteomes" id="UP001321473"/>
    </source>
</evidence>
<evidence type="ECO:0000256" key="2">
    <source>
        <dbReference type="SAM" id="Phobius"/>
    </source>
</evidence>
<dbReference type="Proteomes" id="UP001321473">
    <property type="component" value="Unassembled WGS sequence"/>
</dbReference>
<feature type="transmembrane region" description="Helical" evidence="2">
    <location>
        <begin position="137"/>
        <end position="159"/>
    </location>
</feature>
<protein>
    <submittedName>
        <fullName evidence="3">Uncharacterized protein</fullName>
    </submittedName>
</protein>
<accession>A0AAQ4FS95</accession>
<organism evidence="3 4">
    <name type="scientific">Amblyomma americanum</name>
    <name type="common">Lone star tick</name>
    <dbReference type="NCBI Taxonomy" id="6943"/>
    <lineage>
        <taxon>Eukaryota</taxon>
        <taxon>Metazoa</taxon>
        <taxon>Ecdysozoa</taxon>
        <taxon>Arthropoda</taxon>
        <taxon>Chelicerata</taxon>
        <taxon>Arachnida</taxon>
        <taxon>Acari</taxon>
        <taxon>Parasitiformes</taxon>
        <taxon>Ixodida</taxon>
        <taxon>Ixodoidea</taxon>
        <taxon>Ixodidae</taxon>
        <taxon>Amblyomminae</taxon>
        <taxon>Amblyomma</taxon>
    </lineage>
</organism>
<keyword evidence="2" id="KW-0472">Membrane</keyword>
<keyword evidence="4" id="KW-1185">Reference proteome</keyword>